<proteinExistence type="inferred from homology"/>
<keyword evidence="6" id="KW-1003">Cell membrane</keyword>
<dbReference type="Pfam" id="PF01925">
    <property type="entry name" value="TauE"/>
    <property type="match status" value="1"/>
</dbReference>
<dbReference type="KEGG" id="tun:J9260_03090"/>
<evidence type="ECO:0000313" key="8">
    <source>
        <dbReference type="Proteomes" id="UP000672009"/>
    </source>
</evidence>
<evidence type="ECO:0000256" key="3">
    <source>
        <dbReference type="ARBA" id="ARBA00022692"/>
    </source>
</evidence>
<gene>
    <name evidence="7" type="ORF">J9260_03090</name>
</gene>
<evidence type="ECO:0000256" key="2">
    <source>
        <dbReference type="ARBA" id="ARBA00009142"/>
    </source>
</evidence>
<keyword evidence="3 6" id="KW-0812">Transmembrane</keyword>
<feature type="transmembrane region" description="Helical" evidence="6">
    <location>
        <begin position="44"/>
        <end position="64"/>
    </location>
</feature>
<evidence type="ECO:0000313" key="7">
    <source>
        <dbReference type="EMBL" id="QTR54094.1"/>
    </source>
</evidence>
<feature type="transmembrane region" description="Helical" evidence="6">
    <location>
        <begin position="102"/>
        <end position="120"/>
    </location>
</feature>
<feature type="transmembrane region" description="Helical" evidence="6">
    <location>
        <begin position="76"/>
        <end position="96"/>
    </location>
</feature>
<protein>
    <recommendedName>
        <fullName evidence="6">Probable membrane transporter protein</fullName>
    </recommendedName>
</protein>
<dbReference type="InterPro" id="IPR051598">
    <property type="entry name" value="TSUP/Inactive_protease-like"/>
</dbReference>
<evidence type="ECO:0000256" key="5">
    <source>
        <dbReference type="ARBA" id="ARBA00023136"/>
    </source>
</evidence>
<evidence type="ECO:0000256" key="6">
    <source>
        <dbReference type="RuleBase" id="RU363041"/>
    </source>
</evidence>
<evidence type="ECO:0000256" key="4">
    <source>
        <dbReference type="ARBA" id="ARBA00022989"/>
    </source>
</evidence>
<feature type="transmembrane region" description="Helical" evidence="6">
    <location>
        <begin position="141"/>
        <end position="169"/>
    </location>
</feature>
<dbReference type="EMBL" id="CP072793">
    <property type="protein sequence ID" value="QTR54094.1"/>
    <property type="molecule type" value="Genomic_DNA"/>
</dbReference>
<evidence type="ECO:0000256" key="1">
    <source>
        <dbReference type="ARBA" id="ARBA00004141"/>
    </source>
</evidence>
<keyword evidence="8" id="KW-1185">Reference proteome</keyword>
<organism evidence="7 8">
    <name type="scientific">Thiothrix unzii</name>
    <dbReference type="NCBI Taxonomy" id="111769"/>
    <lineage>
        <taxon>Bacteria</taxon>
        <taxon>Pseudomonadati</taxon>
        <taxon>Pseudomonadota</taxon>
        <taxon>Gammaproteobacteria</taxon>
        <taxon>Thiotrichales</taxon>
        <taxon>Thiotrichaceae</taxon>
        <taxon>Thiothrix</taxon>
    </lineage>
</organism>
<keyword evidence="5 6" id="KW-0472">Membrane</keyword>
<dbReference type="InterPro" id="IPR002781">
    <property type="entry name" value="TM_pro_TauE-like"/>
</dbReference>
<sequence>MDISISMIAVSALASFVACFFSALAGGGAGLILLPILIISGLPFINALASHKLAVGFIGIGSTLRYAREGLIDWRIFWWNALLGAPFVVAGTLFASALDQNLMLLLAGCFILLMAAVSWLKKSSGLQHTPTMGKRQVIIGSLLLIPIAFYSGWISVASGVFTTMIYLYLLRFDQLHATAMTLAANGLVWNAIGAIAHLSLGHIHWEIAPGLVFGAVTGSYLGAALGIKQGNRFLKQVFLVSAVISGAVLVYKAL</sequence>
<dbReference type="GO" id="GO:0005886">
    <property type="term" value="C:plasma membrane"/>
    <property type="evidence" value="ECO:0007669"/>
    <property type="project" value="UniProtKB-SubCell"/>
</dbReference>
<feature type="transmembrane region" description="Helical" evidence="6">
    <location>
        <begin position="233"/>
        <end position="251"/>
    </location>
</feature>
<feature type="transmembrane region" description="Helical" evidence="6">
    <location>
        <begin position="175"/>
        <end position="195"/>
    </location>
</feature>
<comment type="subcellular location">
    <subcellularLocation>
        <location evidence="6">Cell membrane</location>
        <topology evidence="6">Multi-pass membrane protein</topology>
    </subcellularLocation>
    <subcellularLocation>
        <location evidence="1">Membrane</location>
        <topology evidence="1">Multi-pass membrane protein</topology>
    </subcellularLocation>
</comment>
<dbReference type="AlphaFoldDB" id="A0A975IHU4"/>
<feature type="transmembrane region" description="Helical" evidence="6">
    <location>
        <begin position="12"/>
        <end position="38"/>
    </location>
</feature>
<accession>A0A975IHU4</accession>
<dbReference type="RefSeq" id="WP_210219595.1">
    <property type="nucleotide sequence ID" value="NZ_CP072793.1"/>
</dbReference>
<reference evidence="7" key="1">
    <citation type="submission" date="2021-04" db="EMBL/GenBank/DDBJ databases">
        <title>Genomics, taxonomy and metabolism of representatives of sulfur bacteria of the genus Thiothrix: Thiothrix fructosivorans QT, Thiothrix unzii A1T and three new species, Thiothrix subterranea sp. nov., Thiothrix litoralis sp. nov. and 'Candidatus Thiothrix anitrata' sp. nov.</title>
        <authorList>
            <person name="Ravin N.V."/>
            <person name="Smolyakov D."/>
            <person name="Rudenko T.S."/>
            <person name="Mardanov A.V."/>
            <person name="Beletsky A.V."/>
            <person name="Markov N.D."/>
            <person name="Fomenkov A.I."/>
            <person name="Roberts R.J."/>
            <person name="Karnachuk O.V."/>
            <person name="Novikov A."/>
            <person name="Grabovich M.Y."/>
        </authorList>
    </citation>
    <scope>NUCLEOTIDE SEQUENCE</scope>
    <source>
        <strain evidence="7">A1</strain>
    </source>
</reference>
<name>A0A975IHU4_9GAMM</name>
<comment type="similarity">
    <text evidence="2 6">Belongs to the 4-toluene sulfonate uptake permease (TSUP) (TC 2.A.102) family.</text>
</comment>
<keyword evidence="4 6" id="KW-1133">Transmembrane helix</keyword>
<dbReference type="PANTHER" id="PTHR43701:SF2">
    <property type="entry name" value="MEMBRANE TRANSPORTER PROTEIN YJNA-RELATED"/>
    <property type="match status" value="1"/>
</dbReference>
<dbReference type="Proteomes" id="UP000672009">
    <property type="component" value="Chromosome"/>
</dbReference>
<feature type="transmembrane region" description="Helical" evidence="6">
    <location>
        <begin position="207"/>
        <end position="227"/>
    </location>
</feature>
<dbReference type="PANTHER" id="PTHR43701">
    <property type="entry name" value="MEMBRANE TRANSPORTER PROTEIN MJ0441-RELATED"/>
    <property type="match status" value="1"/>
</dbReference>